<dbReference type="OrthoDB" id="9786161at2"/>
<dbReference type="InterPro" id="IPR007621">
    <property type="entry name" value="TPM_dom"/>
</dbReference>
<dbReference type="PANTHER" id="PTHR30373:SF8">
    <property type="entry name" value="BLL7265 PROTEIN"/>
    <property type="match status" value="1"/>
</dbReference>
<comment type="caution">
    <text evidence="2">The sequence shown here is derived from an EMBL/GenBank/DDBJ whole genome shotgun (WGS) entry which is preliminary data.</text>
</comment>
<proteinExistence type="predicted"/>
<evidence type="ECO:0000259" key="1">
    <source>
        <dbReference type="Pfam" id="PF04536"/>
    </source>
</evidence>
<feature type="domain" description="TPM" evidence="1">
    <location>
        <begin position="12"/>
        <end position="127"/>
    </location>
</feature>
<gene>
    <name evidence="2" type="ORF">LX64_03193</name>
</gene>
<evidence type="ECO:0000313" key="3">
    <source>
        <dbReference type="Proteomes" id="UP000249547"/>
    </source>
</evidence>
<accession>A0A327QIY6</accession>
<reference evidence="2 3" key="1">
    <citation type="submission" date="2018-06" db="EMBL/GenBank/DDBJ databases">
        <title>Genomic Encyclopedia of Archaeal and Bacterial Type Strains, Phase II (KMG-II): from individual species to whole genera.</title>
        <authorList>
            <person name="Goeker M."/>
        </authorList>
    </citation>
    <scope>NUCLEOTIDE SEQUENCE [LARGE SCALE GENOMIC DNA]</scope>
    <source>
        <strain evidence="2 3">DSM 23857</strain>
    </source>
</reference>
<dbReference type="Gene3D" id="3.10.310.50">
    <property type="match status" value="1"/>
</dbReference>
<protein>
    <submittedName>
        <fullName evidence="2">TLP18.3/Psb32/MOLO-1 phosphatase superfamily protein</fullName>
    </submittedName>
</protein>
<dbReference type="EMBL" id="QLLL01000005">
    <property type="protein sequence ID" value="RAJ04310.1"/>
    <property type="molecule type" value="Genomic_DNA"/>
</dbReference>
<dbReference type="RefSeq" id="WP_111598605.1">
    <property type="nucleotide sequence ID" value="NZ_QLLL01000005.1"/>
</dbReference>
<dbReference type="PANTHER" id="PTHR30373">
    <property type="entry name" value="UPF0603 PROTEIN YGCG"/>
    <property type="match status" value="1"/>
</dbReference>
<organism evidence="2 3">
    <name type="scientific">Chitinophaga skermanii</name>
    <dbReference type="NCBI Taxonomy" id="331697"/>
    <lineage>
        <taxon>Bacteria</taxon>
        <taxon>Pseudomonadati</taxon>
        <taxon>Bacteroidota</taxon>
        <taxon>Chitinophagia</taxon>
        <taxon>Chitinophagales</taxon>
        <taxon>Chitinophagaceae</taxon>
        <taxon>Chitinophaga</taxon>
    </lineage>
</organism>
<dbReference type="Pfam" id="PF04536">
    <property type="entry name" value="TPM_phosphatase"/>
    <property type="match status" value="1"/>
</dbReference>
<dbReference type="Proteomes" id="UP000249547">
    <property type="component" value="Unassembled WGS sequence"/>
</dbReference>
<evidence type="ECO:0000313" key="2">
    <source>
        <dbReference type="EMBL" id="RAJ04310.1"/>
    </source>
</evidence>
<sequence>MGLFSLGKKKPLFNDQEQAHIVQAIRIAERLTSGEIRVYVESRCTYVDPIDRAKEVFAGLGMNQTKHRNGVLLYLALADHQFAIFGDEGIHTKVGQDFWHKEAHLLRTHFGAEQIIEGISACVKEIGESLQQHFPYDNEDDKNELPDDIVFGH</sequence>
<dbReference type="AlphaFoldDB" id="A0A327QIY6"/>
<keyword evidence="3" id="KW-1185">Reference proteome</keyword>
<name>A0A327QIY6_9BACT</name>